<evidence type="ECO:0000256" key="4">
    <source>
        <dbReference type="ARBA" id="ARBA00022833"/>
    </source>
</evidence>
<dbReference type="InParanoid" id="A0A3R7CCU8"/>
<dbReference type="PANTHER" id="PTHR24379">
    <property type="entry name" value="KRAB AND ZINC FINGER DOMAIN-CONTAINING"/>
    <property type="match status" value="1"/>
</dbReference>
<evidence type="ECO:0000259" key="6">
    <source>
        <dbReference type="PROSITE" id="PS50157"/>
    </source>
</evidence>
<dbReference type="GO" id="GO:0000981">
    <property type="term" value="F:DNA-binding transcription factor activity, RNA polymerase II-specific"/>
    <property type="evidence" value="ECO:0007669"/>
    <property type="project" value="TreeGrafter"/>
</dbReference>
<dbReference type="SMART" id="SM00355">
    <property type="entry name" value="ZnF_C2H2"/>
    <property type="match status" value="5"/>
</dbReference>
<dbReference type="GO" id="GO:0000977">
    <property type="term" value="F:RNA polymerase II transcription regulatory region sequence-specific DNA binding"/>
    <property type="evidence" value="ECO:0007669"/>
    <property type="project" value="TreeGrafter"/>
</dbReference>
<evidence type="ECO:0000256" key="3">
    <source>
        <dbReference type="ARBA" id="ARBA00022771"/>
    </source>
</evidence>
<feature type="region of interest" description="Disordered" evidence="5">
    <location>
        <begin position="153"/>
        <end position="172"/>
    </location>
</feature>
<dbReference type="Pfam" id="PF00096">
    <property type="entry name" value="zf-C2H2"/>
    <property type="match status" value="2"/>
</dbReference>
<dbReference type="Proteomes" id="UP000286415">
    <property type="component" value="Unassembled WGS sequence"/>
</dbReference>
<comment type="caution">
    <text evidence="7">The sequence shown here is derived from an EMBL/GenBank/DDBJ whole genome shotgun (WGS) entry which is preliminary data.</text>
</comment>
<dbReference type="STRING" id="79923.A0A3R7CCU8"/>
<dbReference type="InterPro" id="IPR036236">
    <property type="entry name" value="Znf_C2H2_sf"/>
</dbReference>
<feature type="domain" description="C2H2-type" evidence="6">
    <location>
        <begin position="231"/>
        <end position="254"/>
    </location>
</feature>
<dbReference type="GO" id="GO:0008270">
    <property type="term" value="F:zinc ion binding"/>
    <property type="evidence" value="ECO:0007669"/>
    <property type="project" value="UniProtKB-KW"/>
</dbReference>
<dbReference type="GO" id="GO:0005634">
    <property type="term" value="C:nucleus"/>
    <property type="evidence" value="ECO:0007669"/>
    <property type="project" value="TreeGrafter"/>
</dbReference>
<dbReference type="InterPro" id="IPR013087">
    <property type="entry name" value="Znf_C2H2_type"/>
</dbReference>
<dbReference type="EMBL" id="NIRI02000077">
    <property type="protein sequence ID" value="KAG5441105.1"/>
    <property type="molecule type" value="Genomic_DNA"/>
</dbReference>
<dbReference type="PROSITE" id="PS50157">
    <property type="entry name" value="ZINC_FINGER_C2H2_2"/>
    <property type="match status" value="5"/>
</dbReference>
<dbReference type="FunFam" id="3.30.160.60:FF:000100">
    <property type="entry name" value="Zinc finger 45-like"/>
    <property type="match status" value="1"/>
</dbReference>
<dbReference type="OrthoDB" id="427030at2759"/>
<feature type="domain" description="C2H2-type" evidence="6">
    <location>
        <begin position="173"/>
        <end position="201"/>
    </location>
</feature>
<dbReference type="PROSITE" id="PS00028">
    <property type="entry name" value="ZINC_FINGER_C2H2_1"/>
    <property type="match status" value="5"/>
</dbReference>
<organism evidence="7 8">
    <name type="scientific">Clonorchis sinensis</name>
    <name type="common">Chinese liver fluke</name>
    <dbReference type="NCBI Taxonomy" id="79923"/>
    <lineage>
        <taxon>Eukaryota</taxon>
        <taxon>Metazoa</taxon>
        <taxon>Spiralia</taxon>
        <taxon>Lophotrochozoa</taxon>
        <taxon>Platyhelminthes</taxon>
        <taxon>Trematoda</taxon>
        <taxon>Digenea</taxon>
        <taxon>Opisthorchiida</taxon>
        <taxon>Opisthorchiata</taxon>
        <taxon>Opisthorchiidae</taxon>
        <taxon>Clonorchis</taxon>
    </lineage>
</organism>
<protein>
    <recommendedName>
        <fullName evidence="6">C2H2-type domain-containing protein</fullName>
    </recommendedName>
</protein>
<feature type="compositionally biased region" description="Polar residues" evidence="5">
    <location>
        <begin position="155"/>
        <end position="170"/>
    </location>
</feature>
<dbReference type="AlphaFoldDB" id="A0A3R7CCU8"/>
<dbReference type="Gene3D" id="3.30.160.60">
    <property type="entry name" value="Classic Zinc Finger"/>
    <property type="match status" value="2"/>
</dbReference>
<name>A0A3R7CCU8_CLOSI</name>
<proteinExistence type="predicted"/>
<keyword evidence="2" id="KW-0677">Repeat</keyword>
<evidence type="ECO:0000256" key="1">
    <source>
        <dbReference type="ARBA" id="ARBA00022723"/>
    </source>
</evidence>
<evidence type="ECO:0000313" key="8">
    <source>
        <dbReference type="Proteomes" id="UP000286415"/>
    </source>
</evidence>
<dbReference type="SUPFAM" id="SSF57667">
    <property type="entry name" value="beta-beta-alpha zinc fingers"/>
    <property type="match status" value="3"/>
</dbReference>
<reference evidence="7 8" key="1">
    <citation type="journal article" date="2018" name="Biotechnol. Adv.">
        <title>Improved genomic resources and new bioinformatic workflow for the carcinogenic parasite Clonorchis sinensis: Biotechnological implications.</title>
        <authorList>
            <person name="Wang D."/>
            <person name="Korhonen P.K."/>
            <person name="Gasser R.B."/>
            <person name="Young N.D."/>
        </authorList>
    </citation>
    <scope>NUCLEOTIDE SEQUENCE [LARGE SCALE GENOMIC DNA]</scope>
    <source>
        <strain evidence="7">Cs-k2</strain>
    </source>
</reference>
<evidence type="ECO:0000313" key="7">
    <source>
        <dbReference type="EMBL" id="KAG5441105.1"/>
    </source>
</evidence>
<keyword evidence="4" id="KW-0862">Zinc</keyword>
<keyword evidence="3" id="KW-0863">Zinc-finger</keyword>
<sequence length="260" mass="29852">MVQHSRMDQTSVEKIPFDWRVLSLSLFCLQHLAVAQNHPGSNGAGLEERTRDETVAIDFLPASNSTSCSYDNCEISLEQSVTSEHTLKPTEQDDRTNVHRCPVCEKTFQYKAKLLCHLNSHSTSRNSKCSLCSNAYKYPEHLSRHVKEKHPNEFTGRTRTSRKQVQQSHEAGNPCPECNKLFKTWNCLQQHQRLIHKGTELSVCEECGKTFTQMKTLNRHIRTVHKKLGRSICAQCGKSLRCSFALKRHMKILHQFTPMD</sequence>
<feature type="domain" description="C2H2-type" evidence="6">
    <location>
        <begin position="202"/>
        <end position="225"/>
    </location>
</feature>
<feature type="domain" description="C2H2-type" evidence="6">
    <location>
        <begin position="127"/>
        <end position="155"/>
    </location>
</feature>
<reference evidence="7 8" key="2">
    <citation type="journal article" date="2021" name="Genomics">
        <title>High-quality reference genome for Clonorchis sinensis.</title>
        <authorList>
            <person name="Young N.D."/>
            <person name="Stroehlein A.J."/>
            <person name="Kinkar L."/>
            <person name="Wang T."/>
            <person name="Sohn W.M."/>
            <person name="Chang B.C.H."/>
            <person name="Kaur P."/>
            <person name="Weisz D."/>
            <person name="Dudchenko O."/>
            <person name="Aiden E.L."/>
            <person name="Korhonen P.K."/>
            <person name="Gasser R.B."/>
        </authorList>
    </citation>
    <scope>NUCLEOTIDE SEQUENCE [LARGE SCALE GENOMIC DNA]</scope>
    <source>
        <strain evidence="7">Cs-k2</strain>
    </source>
</reference>
<feature type="domain" description="C2H2-type" evidence="6">
    <location>
        <begin position="99"/>
        <end position="126"/>
    </location>
</feature>
<gene>
    <name evidence="7" type="ORF">CSKR_108198</name>
</gene>
<evidence type="ECO:0000256" key="2">
    <source>
        <dbReference type="ARBA" id="ARBA00022737"/>
    </source>
</evidence>
<evidence type="ECO:0000256" key="5">
    <source>
        <dbReference type="SAM" id="MobiDB-lite"/>
    </source>
</evidence>
<keyword evidence="1" id="KW-0479">Metal-binding</keyword>
<accession>A0A3R7CCU8</accession>
<keyword evidence="8" id="KW-1185">Reference proteome</keyword>
<dbReference type="PANTHER" id="PTHR24379:SF127">
    <property type="entry name" value="BLOODY FINGERS-RELATED"/>
    <property type="match status" value="1"/>
</dbReference>